<dbReference type="NCBIfam" id="TIGR02937">
    <property type="entry name" value="sigma70-ECF"/>
    <property type="match status" value="1"/>
</dbReference>
<dbReference type="Proteomes" id="UP000287872">
    <property type="component" value="Unassembled WGS sequence"/>
</dbReference>
<dbReference type="Pfam" id="PF04542">
    <property type="entry name" value="Sigma70_r2"/>
    <property type="match status" value="1"/>
</dbReference>
<feature type="domain" description="RNA polymerase sigma factor 70 region 4 type 2" evidence="6">
    <location>
        <begin position="127"/>
        <end position="179"/>
    </location>
</feature>
<keyword evidence="4" id="KW-0804">Transcription</keyword>
<dbReference type="Gene3D" id="1.10.10.10">
    <property type="entry name" value="Winged helix-like DNA-binding domain superfamily/Winged helix DNA-binding domain"/>
    <property type="match status" value="1"/>
</dbReference>
<dbReference type="SUPFAM" id="SSF88946">
    <property type="entry name" value="Sigma2 domain of RNA polymerase sigma factors"/>
    <property type="match status" value="1"/>
</dbReference>
<dbReference type="InterPro" id="IPR013325">
    <property type="entry name" value="RNA_pol_sigma_r2"/>
</dbReference>
<evidence type="ECO:0000256" key="1">
    <source>
        <dbReference type="ARBA" id="ARBA00010641"/>
    </source>
</evidence>
<proteinExistence type="inferred from homology"/>
<evidence type="ECO:0000313" key="8">
    <source>
        <dbReference type="Proteomes" id="UP000287872"/>
    </source>
</evidence>
<dbReference type="RefSeq" id="WP_307720489.1">
    <property type="nucleotide sequence ID" value="NZ_BHYK01000015.1"/>
</dbReference>
<evidence type="ECO:0000259" key="5">
    <source>
        <dbReference type="Pfam" id="PF04542"/>
    </source>
</evidence>
<accession>A0A401UNQ8</accession>
<dbReference type="Gene3D" id="1.10.1740.10">
    <property type="match status" value="1"/>
</dbReference>
<reference evidence="7 8" key="1">
    <citation type="submission" date="2018-11" db="EMBL/GenBank/DDBJ databases">
        <title>Genome sequencing and assembly of Clostridium tagluense strain A121.</title>
        <authorList>
            <person name="Murakami T."/>
            <person name="Segawa T."/>
            <person name="Shcherbakova V.A."/>
            <person name="Mori H."/>
            <person name="Yoshimura Y."/>
        </authorList>
    </citation>
    <scope>NUCLEOTIDE SEQUENCE [LARGE SCALE GENOMIC DNA]</scope>
    <source>
        <strain evidence="7 8">A121</strain>
    </source>
</reference>
<evidence type="ECO:0000259" key="6">
    <source>
        <dbReference type="Pfam" id="PF08281"/>
    </source>
</evidence>
<dbReference type="PANTHER" id="PTHR43133:SF60">
    <property type="entry name" value="RNA POLYMERASE SIGMA FACTOR SIGV"/>
    <property type="match status" value="1"/>
</dbReference>
<dbReference type="CDD" id="cd06171">
    <property type="entry name" value="Sigma70_r4"/>
    <property type="match status" value="1"/>
</dbReference>
<sequence length="191" mass="22795">MPIAFLVQKDNEEKKDIHKEIERLINCYGDDVLRVAFLYVKDRNKAEDVFQEVFIKVFKKYDSFKGNSSEKTWIMKITINVCKDYFKSFWIKRVLLNSHGDYDSEICNEQYDAESLDDTIIKSIESRELLHQVMNLSIKYKEVIILYYYEEFNTREISEMLKIPEGTIRTRLFRGRELLKKNVTGRIGYEG</sequence>
<dbReference type="Pfam" id="PF08281">
    <property type="entry name" value="Sigma70_r4_2"/>
    <property type="match status" value="1"/>
</dbReference>
<dbReference type="InterPro" id="IPR007627">
    <property type="entry name" value="RNA_pol_sigma70_r2"/>
</dbReference>
<organism evidence="7 8">
    <name type="scientific">Clostridium tagluense</name>
    <dbReference type="NCBI Taxonomy" id="360422"/>
    <lineage>
        <taxon>Bacteria</taxon>
        <taxon>Bacillati</taxon>
        <taxon>Bacillota</taxon>
        <taxon>Clostridia</taxon>
        <taxon>Eubacteriales</taxon>
        <taxon>Clostridiaceae</taxon>
        <taxon>Clostridium</taxon>
    </lineage>
</organism>
<dbReference type="InterPro" id="IPR014284">
    <property type="entry name" value="RNA_pol_sigma-70_dom"/>
</dbReference>
<keyword evidence="2" id="KW-0805">Transcription regulation</keyword>
<dbReference type="InterPro" id="IPR013249">
    <property type="entry name" value="RNA_pol_sigma70_r4_t2"/>
</dbReference>
<dbReference type="PANTHER" id="PTHR43133">
    <property type="entry name" value="RNA POLYMERASE ECF-TYPE SIGMA FACTO"/>
    <property type="match status" value="1"/>
</dbReference>
<comment type="caution">
    <text evidence="7">The sequence shown here is derived from an EMBL/GenBank/DDBJ whole genome shotgun (WGS) entry which is preliminary data.</text>
</comment>
<dbReference type="InterPro" id="IPR039425">
    <property type="entry name" value="RNA_pol_sigma-70-like"/>
</dbReference>
<evidence type="ECO:0000313" key="7">
    <source>
        <dbReference type="EMBL" id="GCD11175.1"/>
    </source>
</evidence>
<feature type="domain" description="RNA polymerase sigma-70 region 2" evidence="5">
    <location>
        <begin position="24"/>
        <end position="88"/>
    </location>
</feature>
<evidence type="ECO:0000256" key="2">
    <source>
        <dbReference type="ARBA" id="ARBA00023015"/>
    </source>
</evidence>
<dbReference type="SUPFAM" id="SSF88659">
    <property type="entry name" value="Sigma3 and sigma4 domains of RNA polymerase sigma factors"/>
    <property type="match status" value="1"/>
</dbReference>
<dbReference type="EMBL" id="BHYK01000015">
    <property type="protein sequence ID" value="GCD11175.1"/>
    <property type="molecule type" value="Genomic_DNA"/>
</dbReference>
<dbReference type="InterPro" id="IPR036388">
    <property type="entry name" value="WH-like_DNA-bd_sf"/>
</dbReference>
<dbReference type="GO" id="GO:0016987">
    <property type="term" value="F:sigma factor activity"/>
    <property type="evidence" value="ECO:0007669"/>
    <property type="project" value="UniProtKB-KW"/>
</dbReference>
<evidence type="ECO:0000256" key="3">
    <source>
        <dbReference type="ARBA" id="ARBA00023082"/>
    </source>
</evidence>
<comment type="similarity">
    <text evidence="1">Belongs to the sigma-70 factor family. ECF subfamily.</text>
</comment>
<dbReference type="AlphaFoldDB" id="A0A401UNQ8"/>
<name>A0A401UNQ8_9CLOT</name>
<dbReference type="InterPro" id="IPR013324">
    <property type="entry name" value="RNA_pol_sigma_r3/r4-like"/>
</dbReference>
<dbReference type="GO" id="GO:0003677">
    <property type="term" value="F:DNA binding"/>
    <property type="evidence" value="ECO:0007669"/>
    <property type="project" value="InterPro"/>
</dbReference>
<keyword evidence="8" id="KW-1185">Reference proteome</keyword>
<keyword evidence="3" id="KW-0731">Sigma factor</keyword>
<evidence type="ECO:0000256" key="4">
    <source>
        <dbReference type="ARBA" id="ARBA00023163"/>
    </source>
</evidence>
<dbReference type="GO" id="GO:0006352">
    <property type="term" value="P:DNA-templated transcription initiation"/>
    <property type="evidence" value="ECO:0007669"/>
    <property type="project" value="InterPro"/>
</dbReference>
<gene>
    <name evidence="7" type="ORF">Ctaglu_27980</name>
</gene>
<protein>
    <submittedName>
        <fullName evidence="7">RNA polymerase subunit sigma</fullName>
    </submittedName>
</protein>